<dbReference type="Proteomes" id="UP001175000">
    <property type="component" value="Unassembled WGS sequence"/>
</dbReference>
<organism evidence="2 3">
    <name type="scientific">Immersiella caudata</name>
    <dbReference type="NCBI Taxonomy" id="314043"/>
    <lineage>
        <taxon>Eukaryota</taxon>
        <taxon>Fungi</taxon>
        <taxon>Dikarya</taxon>
        <taxon>Ascomycota</taxon>
        <taxon>Pezizomycotina</taxon>
        <taxon>Sordariomycetes</taxon>
        <taxon>Sordariomycetidae</taxon>
        <taxon>Sordariales</taxon>
        <taxon>Lasiosphaeriaceae</taxon>
        <taxon>Immersiella</taxon>
    </lineage>
</organism>
<accession>A0AA39X3Q9</accession>
<protein>
    <submittedName>
        <fullName evidence="2">Uncharacterized protein</fullName>
    </submittedName>
</protein>
<evidence type="ECO:0000313" key="3">
    <source>
        <dbReference type="Proteomes" id="UP001175000"/>
    </source>
</evidence>
<evidence type="ECO:0000256" key="1">
    <source>
        <dbReference type="SAM" id="MobiDB-lite"/>
    </source>
</evidence>
<dbReference type="AlphaFoldDB" id="A0AA39X3Q9"/>
<sequence>MQPSAARHLASLRLTTSSCIFQRSCTKPHRAQPARGPGGRTPYQPAACSGRLPRPRLARLWFLALCLSVPEPESVPTMAWRPFPGIAAASSTPALTFAGKKAGANEMAPRSRDKCRTRSRQALPSAVCQRGQADVRVACC</sequence>
<keyword evidence="3" id="KW-1185">Reference proteome</keyword>
<gene>
    <name evidence="2" type="ORF">B0T14DRAFT_510800</name>
</gene>
<comment type="caution">
    <text evidence="2">The sequence shown here is derived from an EMBL/GenBank/DDBJ whole genome shotgun (WGS) entry which is preliminary data.</text>
</comment>
<name>A0AA39X3Q9_9PEZI</name>
<proteinExistence type="predicted"/>
<dbReference type="EMBL" id="JAULSU010000002">
    <property type="protein sequence ID" value="KAK0626716.1"/>
    <property type="molecule type" value="Genomic_DNA"/>
</dbReference>
<evidence type="ECO:0000313" key="2">
    <source>
        <dbReference type="EMBL" id="KAK0626716.1"/>
    </source>
</evidence>
<feature type="region of interest" description="Disordered" evidence="1">
    <location>
        <begin position="25"/>
        <end position="44"/>
    </location>
</feature>
<reference evidence="2" key="1">
    <citation type="submission" date="2023-06" db="EMBL/GenBank/DDBJ databases">
        <title>Genome-scale phylogeny and comparative genomics of the fungal order Sordariales.</title>
        <authorList>
            <consortium name="Lawrence Berkeley National Laboratory"/>
            <person name="Hensen N."/>
            <person name="Bonometti L."/>
            <person name="Westerberg I."/>
            <person name="Brannstrom I.O."/>
            <person name="Guillou S."/>
            <person name="Cros-Aarteil S."/>
            <person name="Calhoun S."/>
            <person name="Haridas S."/>
            <person name="Kuo A."/>
            <person name="Mondo S."/>
            <person name="Pangilinan J."/>
            <person name="Riley R."/>
            <person name="Labutti K."/>
            <person name="Andreopoulos B."/>
            <person name="Lipzen A."/>
            <person name="Chen C."/>
            <person name="Yanf M."/>
            <person name="Daum C."/>
            <person name="Ng V."/>
            <person name="Clum A."/>
            <person name="Steindorff A."/>
            <person name="Ohm R."/>
            <person name="Martin F."/>
            <person name="Silar P."/>
            <person name="Natvig D."/>
            <person name="Lalanne C."/>
            <person name="Gautier V."/>
            <person name="Ament-Velasquez S.L."/>
            <person name="Kruys A."/>
            <person name="Hutchinson M.I."/>
            <person name="Powell A.J."/>
            <person name="Barry K."/>
            <person name="Miller A.N."/>
            <person name="Grigoriev I.V."/>
            <person name="Debuchy R."/>
            <person name="Gladieux P."/>
            <person name="Thoren M.H."/>
            <person name="Johannesson H."/>
        </authorList>
    </citation>
    <scope>NUCLEOTIDE SEQUENCE</scope>
    <source>
        <strain evidence="2">CBS 606.72</strain>
    </source>
</reference>